<evidence type="ECO:0000313" key="3">
    <source>
        <dbReference type="Proteomes" id="UP000538566"/>
    </source>
</evidence>
<comment type="caution">
    <text evidence="2">The sequence shown here is derived from an EMBL/GenBank/DDBJ whole genome shotgun (WGS) entry which is preliminary data.</text>
</comment>
<evidence type="ECO:0000313" key="2">
    <source>
        <dbReference type="EMBL" id="MBB4611756.1"/>
    </source>
</evidence>
<protein>
    <submittedName>
        <fullName evidence="2">Uncharacterized protein</fullName>
    </submittedName>
</protein>
<sequence length="76" mass="8320">MDMLDDVRETVGTWPSADHDETVGTIDVIPYQPIDIVLVPEWMPVDPARSIEAAVIAAILVSGWALAIWAYVQLTA</sequence>
<name>A0A7W7A7E5_9SPHN</name>
<keyword evidence="1" id="KW-0812">Transmembrane</keyword>
<gene>
    <name evidence="2" type="ORF">GGR37_000002</name>
</gene>
<feature type="transmembrane region" description="Helical" evidence="1">
    <location>
        <begin position="53"/>
        <end position="72"/>
    </location>
</feature>
<reference evidence="2 3" key="1">
    <citation type="submission" date="2020-08" db="EMBL/GenBank/DDBJ databases">
        <title>Genomic Encyclopedia of Type Strains, Phase IV (KMG-IV): sequencing the most valuable type-strain genomes for metagenomic binning, comparative biology and taxonomic classification.</title>
        <authorList>
            <person name="Goeker M."/>
        </authorList>
    </citation>
    <scope>NUCLEOTIDE SEQUENCE [LARGE SCALE GENOMIC DNA]</scope>
    <source>
        <strain evidence="2 3">DSM 17507</strain>
    </source>
</reference>
<keyword evidence="3" id="KW-1185">Reference proteome</keyword>
<dbReference type="Proteomes" id="UP000538566">
    <property type="component" value="Unassembled WGS sequence"/>
</dbReference>
<dbReference type="EMBL" id="JACHOA010000001">
    <property type="protein sequence ID" value="MBB4611756.1"/>
    <property type="molecule type" value="Genomic_DNA"/>
</dbReference>
<keyword evidence="1" id="KW-1133">Transmembrane helix</keyword>
<proteinExistence type="predicted"/>
<organism evidence="2 3">
    <name type="scientific">Novosphingobium taihuense</name>
    <dbReference type="NCBI Taxonomy" id="260085"/>
    <lineage>
        <taxon>Bacteria</taxon>
        <taxon>Pseudomonadati</taxon>
        <taxon>Pseudomonadota</taxon>
        <taxon>Alphaproteobacteria</taxon>
        <taxon>Sphingomonadales</taxon>
        <taxon>Sphingomonadaceae</taxon>
        <taxon>Novosphingobium</taxon>
    </lineage>
</organism>
<keyword evidence="1" id="KW-0472">Membrane</keyword>
<evidence type="ECO:0000256" key="1">
    <source>
        <dbReference type="SAM" id="Phobius"/>
    </source>
</evidence>
<dbReference type="AlphaFoldDB" id="A0A7W7A7E5"/>
<accession>A0A7W7A7E5</accession>
<dbReference type="RefSeq" id="WP_144902991.1">
    <property type="nucleotide sequence ID" value="NZ_JACHOA010000001.1"/>
</dbReference>